<evidence type="ECO:0000256" key="5">
    <source>
        <dbReference type="ARBA" id="ARBA00022676"/>
    </source>
</evidence>
<dbReference type="InterPro" id="IPR045885">
    <property type="entry name" value="GalNAc-T"/>
</dbReference>
<dbReference type="PANTHER" id="PTHR11675">
    <property type="entry name" value="N-ACETYLGALACTOSAMINYLTRANSFERASE"/>
    <property type="match status" value="1"/>
</dbReference>
<proteinExistence type="inferred from homology"/>
<keyword evidence="12" id="KW-0333">Golgi apparatus</keyword>
<sequence length="572" mass="66681">MHFYLLRHKRSVKIAFSSFLCLSFIIHFYMNYTATPHSPRLPKGNVGKLRGSIPDQTAMFTDPFVHKCPPGFYSKQELRPHLQRPYQDRWEPGADGKPFVWRSMTAEEQKEESSGFKKNQFNQFASDRISLHRDLGKDTRPPDCLKQKFLRRPGLPTTSVIIVFHNEAWSALLRTVYSVLHTAPAALLTEILLVDDASTDDLLKIPLDEYVQELRIVRVLRQTERKGLITARLMGAQAAQGEVLTFLDSHCECFPGWLEPLLARIANEPRAVVSPRITSIDNRSLRFHKPVPELQNYSRGNFDWRLKFGWERVPDEEKKRRKNETYPIRTPTFAGGLFSILKSYFEQIGSYDDQMEFWGGENLEMSFRVWQCGGLLEIIPCSVVGHIFRKKSPHRFPNGSTIILRNLVRLAEVWMDDYKWIFYRANRKDSYGDVSERRKLREKLNCKNFSWYLNNIYPEAYVPEIRPIIYGQVPTLSSSRWCLTKIFDCIVKMLSSKVFRGSDSQTSQFIILLFIKMKLNNTGSGCRLDVGRVKKRWEEGQIFKCNNRGEAQVLHFWSNQPFSGKISHYNYF</sequence>
<evidence type="ECO:0000256" key="2">
    <source>
        <dbReference type="ARBA" id="ARBA00004323"/>
    </source>
</evidence>
<evidence type="ECO:0000256" key="3">
    <source>
        <dbReference type="ARBA" id="ARBA00004922"/>
    </source>
</evidence>
<keyword evidence="5" id="KW-0328">Glycosyltransferase</keyword>
<feature type="domain" description="Glycosyltransferase 2-like" evidence="17">
    <location>
        <begin position="159"/>
        <end position="345"/>
    </location>
</feature>
<reference evidence="18" key="3">
    <citation type="submission" date="2025-09" db="UniProtKB">
        <authorList>
            <consortium name="Ensembl"/>
        </authorList>
    </citation>
    <scope>IDENTIFICATION</scope>
    <source>
        <strain evidence="18">Guanapo</strain>
    </source>
</reference>
<keyword evidence="6" id="KW-0808">Transferase</keyword>
<keyword evidence="14" id="KW-1015">Disulfide bond</keyword>
<evidence type="ECO:0000313" key="19">
    <source>
        <dbReference type="Proteomes" id="UP000242638"/>
    </source>
</evidence>
<comment type="similarity">
    <text evidence="4">Belongs to the glycosyltransferase 2 family. GalNAc-T subfamily.</text>
</comment>
<dbReference type="GO" id="GO:0046872">
    <property type="term" value="F:metal ion binding"/>
    <property type="evidence" value="ECO:0007669"/>
    <property type="project" value="UniProtKB-KW"/>
</dbReference>
<reference evidence="18" key="2">
    <citation type="submission" date="2025-08" db="UniProtKB">
        <authorList>
            <consortium name="Ensembl"/>
        </authorList>
    </citation>
    <scope>IDENTIFICATION</scope>
    <source>
        <strain evidence="18">Guanapo</strain>
    </source>
</reference>
<dbReference type="Bgee" id="ENSPREG00000006554">
    <property type="expression patterns" value="Expressed in caudal fin"/>
</dbReference>
<dbReference type="Proteomes" id="UP000242638">
    <property type="component" value="Unassembled WGS sequence"/>
</dbReference>
<dbReference type="CDD" id="cd02510">
    <property type="entry name" value="pp-GalNAc-T"/>
    <property type="match status" value="1"/>
</dbReference>
<dbReference type="Pfam" id="PF00535">
    <property type="entry name" value="Glycos_transf_2"/>
    <property type="match status" value="1"/>
</dbReference>
<reference evidence="19" key="1">
    <citation type="submission" date="2013-11" db="EMBL/GenBank/DDBJ databases">
        <title>The genomic landscape of the Guanapo guppy.</title>
        <authorList>
            <person name="Kuenstner A."/>
            <person name="Dreyer C."/>
        </authorList>
    </citation>
    <scope>NUCLEOTIDE SEQUENCE</scope>
    <source>
        <strain evidence="19">Guanapo</strain>
    </source>
</reference>
<evidence type="ECO:0000256" key="12">
    <source>
        <dbReference type="ARBA" id="ARBA00023034"/>
    </source>
</evidence>
<protein>
    <submittedName>
        <fullName evidence="18">Polypeptide N-acetylgalactosaminyltransferase 6</fullName>
    </submittedName>
</protein>
<evidence type="ECO:0000256" key="16">
    <source>
        <dbReference type="SAM" id="Phobius"/>
    </source>
</evidence>
<evidence type="ECO:0000256" key="10">
    <source>
        <dbReference type="ARBA" id="ARBA00022968"/>
    </source>
</evidence>
<keyword evidence="11 16" id="KW-1133">Transmembrane helix</keyword>
<keyword evidence="10" id="KW-0735">Signal-anchor</keyword>
<dbReference type="PANTHER" id="PTHR11675:SF33">
    <property type="entry name" value="POLYPEPTIDE N-ACETYLGALACTOSAMINYLTRANSFERASE 3"/>
    <property type="match status" value="1"/>
</dbReference>
<dbReference type="InterPro" id="IPR029044">
    <property type="entry name" value="Nucleotide-diphossugar_trans"/>
</dbReference>
<dbReference type="Gene3D" id="3.90.550.10">
    <property type="entry name" value="Spore Coat Polysaccharide Biosynthesis Protein SpsA, Chain A"/>
    <property type="match status" value="1"/>
</dbReference>
<dbReference type="GO" id="GO:0000139">
    <property type="term" value="C:Golgi membrane"/>
    <property type="evidence" value="ECO:0007669"/>
    <property type="project" value="UniProtKB-SubCell"/>
</dbReference>
<feature type="transmembrane region" description="Helical" evidence="16">
    <location>
        <begin position="12"/>
        <end position="30"/>
    </location>
</feature>
<dbReference type="GO" id="GO:0030246">
    <property type="term" value="F:carbohydrate binding"/>
    <property type="evidence" value="ECO:0007669"/>
    <property type="project" value="UniProtKB-KW"/>
</dbReference>
<evidence type="ECO:0000256" key="11">
    <source>
        <dbReference type="ARBA" id="ARBA00022989"/>
    </source>
</evidence>
<keyword evidence="7 16" id="KW-0812">Transmembrane</keyword>
<dbReference type="STRING" id="8081.ENSPREP00000010192"/>
<evidence type="ECO:0000256" key="13">
    <source>
        <dbReference type="ARBA" id="ARBA00023136"/>
    </source>
</evidence>
<evidence type="ECO:0000256" key="14">
    <source>
        <dbReference type="ARBA" id="ARBA00023157"/>
    </source>
</evidence>
<keyword evidence="15" id="KW-0464">Manganese</keyword>
<comment type="pathway">
    <text evidence="3">Protein modification; protein glycosylation.</text>
</comment>
<keyword evidence="8" id="KW-0479">Metal-binding</keyword>
<keyword evidence="13 16" id="KW-0472">Membrane</keyword>
<name>A0A3P9NKW9_POERE</name>
<dbReference type="GO" id="GO:0004653">
    <property type="term" value="F:polypeptide N-acetylgalactosaminyltransferase activity"/>
    <property type="evidence" value="ECO:0007669"/>
    <property type="project" value="TreeGrafter"/>
</dbReference>
<evidence type="ECO:0000256" key="6">
    <source>
        <dbReference type="ARBA" id="ARBA00022679"/>
    </source>
</evidence>
<dbReference type="GeneTree" id="ENSGT00940000160845"/>
<organism evidence="18 19">
    <name type="scientific">Poecilia reticulata</name>
    <name type="common">Guppy</name>
    <name type="synonym">Acanthophacelus reticulatus</name>
    <dbReference type="NCBI Taxonomy" id="8081"/>
    <lineage>
        <taxon>Eukaryota</taxon>
        <taxon>Metazoa</taxon>
        <taxon>Chordata</taxon>
        <taxon>Craniata</taxon>
        <taxon>Vertebrata</taxon>
        <taxon>Euteleostomi</taxon>
        <taxon>Actinopterygii</taxon>
        <taxon>Neopterygii</taxon>
        <taxon>Teleostei</taxon>
        <taxon>Neoteleostei</taxon>
        <taxon>Acanthomorphata</taxon>
        <taxon>Ovalentaria</taxon>
        <taxon>Atherinomorphae</taxon>
        <taxon>Cyprinodontiformes</taxon>
        <taxon>Poeciliidae</taxon>
        <taxon>Poeciliinae</taxon>
        <taxon>Poecilia</taxon>
    </lineage>
</organism>
<evidence type="ECO:0000256" key="8">
    <source>
        <dbReference type="ARBA" id="ARBA00022723"/>
    </source>
</evidence>
<evidence type="ECO:0000259" key="17">
    <source>
        <dbReference type="Pfam" id="PF00535"/>
    </source>
</evidence>
<keyword evidence="9" id="KW-0430">Lectin</keyword>
<dbReference type="AlphaFoldDB" id="A0A3P9NKW9"/>
<keyword evidence="19" id="KW-1185">Reference proteome</keyword>
<accession>A0A3P9NKW9</accession>
<dbReference type="Ensembl" id="ENSPRET00000010309.1">
    <property type="protein sequence ID" value="ENSPREP00000010192.1"/>
    <property type="gene ID" value="ENSPREG00000006554.1"/>
</dbReference>
<evidence type="ECO:0000256" key="7">
    <source>
        <dbReference type="ARBA" id="ARBA00022692"/>
    </source>
</evidence>
<comment type="subcellular location">
    <subcellularLocation>
        <location evidence="2">Golgi apparatus membrane</location>
        <topology evidence="2">Single-pass type II membrane protein</topology>
    </subcellularLocation>
</comment>
<dbReference type="FunFam" id="3.90.550.10:FF:000021">
    <property type="entry name" value="Polypeptide N-acetylgalactosaminyltransferase"/>
    <property type="match status" value="1"/>
</dbReference>
<dbReference type="SUPFAM" id="SSF53448">
    <property type="entry name" value="Nucleotide-diphospho-sugar transferases"/>
    <property type="match status" value="1"/>
</dbReference>
<evidence type="ECO:0000256" key="9">
    <source>
        <dbReference type="ARBA" id="ARBA00022734"/>
    </source>
</evidence>
<comment type="cofactor">
    <cofactor evidence="1">
        <name>Mn(2+)</name>
        <dbReference type="ChEBI" id="CHEBI:29035"/>
    </cofactor>
</comment>
<evidence type="ECO:0000256" key="4">
    <source>
        <dbReference type="ARBA" id="ARBA00005680"/>
    </source>
</evidence>
<evidence type="ECO:0000313" key="18">
    <source>
        <dbReference type="Ensembl" id="ENSPREP00000010192.1"/>
    </source>
</evidence>
<evidence type="ECO:0000256" key="15">
    <source>
        <dbReference type="ARBA" id="ARBA00023211"/>
    </source>
</evidence>
<dbReference type="GO" id="GO:0016266">
    <property type="term" value="P:protein O-linked glycosylation via N-acetyl-galactosamine"/>
    <property type="evidence" value="ECO:0007669"/>
    <property type="project" value="UniProtKB-ARBA"/>
</dbReference>
<dbReference type="InterPro" id="IPR001173">
    <property type="entry name" value="Glyco_trans_2-like"/>
</dbReference>
<evidence type="ECO:0000256" key="1">
    <source>
        <dbReference type="ARBA" id="ARBA00001936"/>
    </source>
</evidence>